<dbReference type="EMBL" id="BLTE01000002">
    <property type="protein sequence ID" value="GFK92855.1"/>
    <property type="molecule type" value="Genomic_DNA"/>
</dbReference>
<evidence type="ECO:0000313" key="5">
    <source>
        <dbReference type="Proteomes" id="UP000494245"/>
    </source>
</evidence>
<keyword evidence="2" id="KW-1133">Transmembrane helix</keyword>
<feature type="chain" id="PRO_5028852461" description="Nickel transport protein" evidence="3">
    <location>
        <begin position="26"/>
        <end position="250"/>
    </location>
</feature>
<dbReference type="RefSeq" id="WP_173081321.1">
    <property type="nucleotide sequence ID" value="NZ_BLTE01000002.1"/>
</dbReference>
<keyword evidence="3" id="KW-0732">Signal</keyword>
<feature type="transmembrane region" description="Helical" evidence="2">
    <location>
        <begin position="229"/>
        <end position="246"/>
    </location>
</feature>
<sequence length="250" mass="24699">MAARTPFAAAVLTAALLFRPGAALAHKVNVFAVAEAGALTGEGYFANGSKAQACPVELRDASGRVAATARTGKDGSFRLELPPGLTPPLTLVLKAGDGHQADYTLTAADLGPVSSPPDGPGRAPAVAPGGVAGPQAVAPPGAAASGGAAMSAAAEPGRMHTAPAASAQAASPPGSAAAPATPALPLDEARLQALVERAAAKAVEEKLAPLRLELARLAAQAEGNRVRDIAGGLGWIAGLVGLAAWFKRRR</sequence>
<feature type="compositionally biased region" description="Low complexity" evidence="1">
    <location>
        <begin position="120"/>
        <end position="181"/>
    </location>
</feature>
<accession>A0A6V8LX46</accession>
<reference evidence="4 5" key="1">
    <citation type="submission" date="2020-04" db="EMBL/GenBank/DDBJ databases">
        <authorList>
            <consortium name="Desulfovibrio sp. FSS-1 genome sequencing consortium"/>
            <person name="Shimoshige H."/>
            <person name="Kobayashi H."/>
            <person name="Maekawa T."/>
        </authorList>
    </citation>
    <scope>NUCLEOTIDE SEQUENCE [LARGE SCALE GENOMIC DNA]</scope>
    <source>
        <strain evidence="4 5">SIID29052-01</strain>
    </source>
</reference>
<dbReference type="AlphaFoldDB" id="A0A6V8LX46"/>
<evidence type="ECO:0000256" key="2">
    <source>
        <dbReference type="SAM" id="Phobius"/>
    </source>
</evidence>
<name>A0A6V8LX46_9BACT</name>
<keyword evidence="2" id="KW-0472">Membrane</keyword>
<proteinExistence type="predicted"/>
<feature type="signal peptide" evidence="3">
    <location>
        <begin position="1"/>
        <end position="25"/>
    </location>
</feature>
<evidence type="ECO:0008006" key="6">
    <source>
        <dbReference type="Google" id="ProtNLM"/>
    </source>
</evidence>
<organism evidence="4 5">
    <name type="scientific">Fundidesulfovibrio magnetotacticus</name>
    <dbReference type="NCBI Taxonomy" id="2730080"/>
    <lineage>
        <taxon>Bacteria</taxon>
        <taxon>Pseudomonadati</taxon>
        <taxon>Thermodesulfobacteriota</taxon>
        <taxon>Desulfovibrionia</taxon>
        <taxon>Desulfovibrionales</taxon>
        <taxon>Desulfovibrionaceae</taxon>
        <taxon>Fundidesulfovibrio</taxon>
    </lineage>
</organism>
<feature type="region of interest" description="Disordered" evidence="1">
    <location>
        <begin position="108"/>
        <end position="181"/>
    </location>
</feature>
<comment type="caution">
    <text evidence="4">The sequence shown here is derived from an EMBL/GenBank/DDBJ whole genome shotgun (WGS) entry which is preliminary data.</text>
</comment>
<dbReference type="Proteomes" id="UP000494245">
    <property type="component" value="Unassembled WGS sequence"/>
</dbReference>
<protein>
    <recommendedName>
        <fullName evidence="6">Nickel transport protein</fullName>
    </recommendedName>
</protein>
<evidence type="ECO:0000256" key="3">
    <source>
        <dbReference type="SAM" id="SignalP"/>
    </source>
</evidence>
<evidence type="ECO:0000256" key="1">
    <source>
        <dbReference type="SAM" id="MobiDB-lite"/>
    </source>
</evidence>
<evidence type="ECO:0000313" key="4">
    <source>
        <dbReference type="EMBL" id="GFK92855.1"/>
    </source>
</evidence>
<keyword evidence="5" id="KW-1185">Reference proteome</keyword>
<gene>
    <name evidence="4" type="ORF">NNJEOMEG_00683</name>
</gene>
<reference evidence="4 5" key="2">
    <citation type="submission" date="2020-05" db="EMBL/GenBank/DDBJ databases">
        <title>Draft genome sequence of Desulfovibrio sp. strainFSS-1.</title>
        <authorList>
            <person name="Shimoshige H."/>
            <person name="Kobayashi H."/>
            <person name="Maekawa T."/>
        </authorList>
    </citation>
    <scope>NUCLEOTIDE SEQUENCE [LARGE SCALE GENOMIC DNA]</scope>
    <source>
        <strain evidence="4 5">SIID29052-01</strain>
    </source>
</reference>
<keyword evidence="2" id="KW-0812">Transmembrane</keyword>